<proteinExistence type="predicted"/>
<dbReference type="Gene3D" id="3.40.50.20">
    <property type="match status" value="1"/>
</dbReference>
<dbReference type="InterPro" id="IPR010415">
    <property type="entry name" value="LpxI_C"/>
</dbReference>
<feature type="domain" description="LpxI N-terminal" evidence="2">
    <location>
        <begin position="15"/>
        <end position="146"/>
    </location>
</feature>
<reference evidence="3 4" key="1">
    <citation type="submission" date="2016-11" db="EMBL/GenBank/DDBJ databases">
        <authorList>
            <person name="Jaros S."/>
            <person name="Januszkiewicz K."/>
            <person name="Wedrychowicz H."/>
        </authorList>
    </citation>
    <scope>NUCLEOTIDE SEQUENCE [LARGE SCALE GENOMIC DNA]</scope>
    <source>
        <strain evidence="3 4">DSM 19436</strain>
    </source>
</reference>
<dbReference type="Pfam" id="PF06230">
    <property type="entry name" value="LpxI_C"/>
    <property type="match status" value="1"/>
</dbReference>
<feature type="domain" description="LpxI C-terminal" evidence="1">
    <location>
        <begin position="149"/>
        <end position="286"/>
    </location>
</feature>
<name>A0A1M5H555_9HYPH</name>
<evidence type="ECO:0000259" key="1">
    <source>
        <dbReference type="Pfam" id="PF06230"/>
    </source>
</evidence>
<dbReference type="EMBL" id="FQUP01000003">
    <property type="protein sequence ID" value="SHG10862.1"/>
    <property type="molecule type" value="Genomic_DNA"/>
</dbReference>
<evidence type="ECO:0000313" key="3">
    <source>
        <dbReference type="EMBL" id="SHG10862.1"/>
    </source>
</evidence>
<dbReference type="Gene3D" id="3.40.140.80">
    <property type="match status" value="1"/>
</dbReference>
<keyword evidence="4" id="KW-1185">Reference proteome</keyword>
<protein>
    <submittedName>
        <fullName evidence="3">Uncharacterized protein</fullName>
    </submittedName>
</protein>
<dbReference type="Pfam" id="PF17930">
    <property type="entry name" value="LpxI_N"/>
    <property type="match status" value="1"/>
</dbReference>
<dbReference type="AlphaFoldDB" id="A0A1M5H555"/>
<accession>A0A1M5H555</accession>
<dbReference type="InterPro" id="IPR043167">
    <property type="entry name" value="LpxI_C_sf"/>
</dbReference>
<organism evidence="3 4">
    <name type="scientific">Kaistia soli DSM 19436</name>
    <dbReference type="NCBI Taxonomy" id="1122133"/>
    <lineage>
        <taxon>Bacteria</taxon>
        <taxon>Pseudomonadati</taxon>
        <taxon>Pseudomonadota</taxon>
        <taxon>Alphaproteobacteria</taxon>
        <taxon>Hyphomicrobiales</taxon>
        <taxon>Kaistiaceae</taxon>
        <taxon>Kaistia</taxon>
    </lineage>
</organism>
<dbReference type="STRING" id="1122133.SAMN02745157_3625"/>
<evidence type="ECO:0000313" key="4">
    <source>
        <dbReference type="Proteomes" id="UP000184485"/>
    </source>
</evidence>
<dbReference type="PANTHER" id="PTHR39962">
    <property type="entry name" value="BLL4848 PROTEIN"/>
    <property type="match status" value="1"/>
</dbReference>
<evidence type="ECO:0000259" key="2">
    <source>
        <dbReference type="Pfam" id="PF17930"/>
    </source>
</evidence>
<dbReference type="InterPro" id="IPR041255">
    <property type="entry name" value="LpxI_N"/>
</dbReference>
<gene>
    <name evidence="3" type="ORF">SAMN02745157_3625</name>
</gene>
<dbReference type="PANTHER" id="PTHR39962:SF1">
    <property type="entry name" value="LPXI FAMILY PROTEIN"/>
    <property type="match status" value="1"/>
</dbReference>
<dbReference type="InterPro" id="IPR053174">
    <property type="entry name" value="LpxI"/>
</dbReference>
<dbReference type="Proteomes" id="UP000184485">
    <property type="component" value="Unassembled WGS sequence"/>
</dbReference>
<dbReference type="RefSeq" id="WP_073055417.1">
    <property type="nucleotide sequence ID" value="NZ_FQUP01000003.1"/>
</dbReference>
<sequence length="290" mass="30309">MTSAASGSDLAAAPLGIICGGGAFPFAVAESAVRDGRKVVLLPLRGYADPDAVTRSGLPAEWLSLGAVGAAIATLRRYGCRQVVMLGYVFRPRLLSLRPDWTMLRVLPRFVAALRGGDDHLLSRVGGFFEEQGFQLVGAHEIAPDLLLPAGQLGRVAMRPSDAEDARIGLDLVRTLGPFDVGQGVVVAERHVQAVEAAEGTDLMLERCGHLRAIGRVRLPARTGVLVKAPKPGQDRRLDLPSVGLKTIEGAAAAGLAGVAVEAGGVMAVDAAEMIRLADEIGLFIVGLDS</sequence>